<reference evidence="3" key="1">
    <citation type="submission" date="2021-01" db="EMBL/GenBank/DDBJ databases">
        <authorList>
            <person name="Corre E."/>
            <person name="Pelletier E."/>
            <person name="Niang G."/>
            <person name="Scheremetjew M."/>
            <person name="Finn R."/>
            <person name="Kale V."/>
            <person name="Holt S."/>
            <person name="Cochrane G."/>
            <person name="Meng A."/>
            <person name="Brown T."/>
            <person name="Cohen L."/>
        </authorList>
    </citation>
    <scope>NUCLEOTIDE SEQUENCE</scope>
    <source>
        <strain evidence="3">UTEX LB 2760</strain>
    </source>
</reference>
<evidence type="ECO:0000259" key="2">
    <source>
        <dbReference type="Pfam" id="PF00656"/>
    </source>
</evidence>
<dbReference type="GO" id="GO:0006508">
    <property type="term" value="P:proteolysis"/>
    <property type="evidence" value="ECO:0007669"/>
    <property type="project" value="InterPro"/>
</dbReference>
<dbReference type="Pfam" id="PF00656">
    <property type="entry name" value="Peptidase_C14"/>
    <property type="match status" value="1"/>
</dbReference>
<dbReference type="AlphaFoldDB" id="A0A7S0BJ34"/>
<feature type="domain" description="Peptidase C14 caspase" evidence="2">
    <location>
        <begin position="33"/>
        <end position="198"/>
    </location>
</feature>
<dbReference type="GO" id="GO:0004197">
    <property type="term" value="F:cysteine-type endopeptidase activity"/>
    <property type="evidence" value="ECO:0007669"/>
    <property type="project" value="InterPro"/>
</dbReference>
<name>A0A7S0BJ34_9RHOD</name>
<dbReference type="EMBL" id="HBEK01008266">
    <property type="protein sequence ID" value="CAD8394518.1"/>
    <property type="molecule type" value="Transcribed_RNA"/>
</dbReference>
<gene>
    <name evidence="3" type="ORF">RMAR0315_LOCUS4503</name>
</gene>
<accession>A0A7S0BJ34</accession>
<dbReference type="PANTHER" id="PTHR48104:SF30">
    <property type="entry name" value="METACASPASE-1"/>
    <property type="match status" value="1"/>
</dbReference>
<dbReference type="Gene3D" id="3.40.50.12660">
    <property type="match status" value="1"/>
</dbReference>
<dbReference type="InterPro" id="IPR050452">
    <property type="entry name" value="Metacaspase"/>
</dbReference>
<dbReference type="PANTHER" id="PTHR48104">
    <property type="entry name" value="METACASPASE-4"/>
    <property type="match status" value="1"/>
</dbReference>
<proteinExistence type="inferred from homology"/>
<evidence type="ECO:0000256" key="1">
    <source>
        <dbReference type="ARBA" id="ARBA00009005"/>
    </source>
</evidence>
<protein>
    <recommendedName>
        <fullName evidence="2">Peptidase C14 caspase domain-containing protein</fullName>
    </recommendedName>
</protein>
<evidence type="ECO:0000313" key="3">
    <source>
        <dbReference type="EMBL" id="CAD8394518.1"/>
    </source>
</evidence>
<dbReference type="InterPro" id="IPR011600">
    <property type="entry name" value="Pept_C14_caspase"/>
</dbReference>
<organism evidence="3">
    <name type="scientific">Rhodosorus marinus</name>
    <dbReference type="NCBI Taxonomy" id="101924"/>
    <lineage>
        <taxon>Eukaryota</taxon>
        <taxon>Rhodophyta</taxon>
        <taxon>Stylonematophyceae</taxon>
        <taxon>Stylonematales</taxon>
        <taxon>Stylonemataceae</taxon>
        <taxon>Rhodosorus</taxon>
    </lineage>
</organism>
<dbReference type="GO" id="GO:0005737">
    <property type="term" value="C:cytoplasm"/>
    <property type="evidence" value="ECO:0007669"/>
    <property type="project" value="TreeGrafter"/>
</dbReference>
<sequence length="310" mass="34777">MERVNYLSGKWETVTEPPPVAENKEKSRSSLYKALVVSITYVGSSNRLYAPEKDLWTMIKILRNEFGYQYSDIRVLTDVSIDQASAQYYESVRAPTAGNIVKGMEWTTENATGHSTLFFYFSGHGIQVKDHTGEEDDGMNECLVASDDYFISDDTIRSVLVNRVPLRARLACMVDSCHSGNCADLTYYVKLRDVFEGGDSPSVRKYPTQIQGSTEVYKGRQAVTMPSKEYPALGQPLHNVASGYKGANPKYPLQSPSQGTGAYPPNAERQLLTVYASAQWRIRGILWKWEPLSESWLPIETAVLPKFAVR</sequence>
<comment type="similarity">
    <text evidence="1">Belongs to the peptidase C14B family.</text>
</comment>